<protein>
    <recommendedName>
        <fullName evidence="2">DNA-directed DNA polymerase family A palm domain-containing protein</fullName>
    </recommendedName>
</protein>
<dbReference type="InterPro" id="IPR001098">
    <property type="entry name" value="DNA-dir_DNA_pol_A_palm_dom"/>
</dbReference>
<dbReference type="InterPro" id="IPR012337">
    <property type="entry name" value="RNaseH-like_sf"/>
</dbReference>
<dbReference type="InterPro" id="IPR043502">
    <property type="entry name" value="DNA/RNA_pol_sf"/>
</dbReference>
<feature type="non-terminal residue" evidence="3">
    <location>
        <position position="1"/>
    </location>
</feature>
<evidence type="ECO:0000256" key="1">
    <source>
        <dbReference type="SAM" id="MobiDB-lite"/>
    </source>
</evidence>
<comment type="caution">
    <text evidence="3">The sequence shown here is derived from an EMBL/GenBank/DDBJ whole genome shotgun (WGS) entry which is preliminary data.</text>
</comment>
<dbReference type="Gene3D" id="1.10.150.20">
    <property type="entry name" value="5' to 3' exonuclease, C-terminal subdomain"/>
    <property type="match status" value="1"/>
</dbReference>
<dbReference type="InterPro" id="IPR036397">
    <property type="entry name" value="RNaseH_sf"/>
</dbReference>
<proteinExistence type="predicted"/>
<accession>A0A0F9DBH2</accession>
<dbReference type="GO" id="GO:0003677">
    <property type="term" value="F:DNA binding"/>
    <property type="evidence" value="ECO:0007669"/>
    <property type="project" value="InterPro"/>
</dbReference>
<dbReference type="SUPFAM" id="SSF56672">
    <property type="entry name" value="DNA/RNA polymerases"/>
    <property type="match status" value="1"/>
</dbReference>
<dbReference type="GO" id="GO:0006260">
    <property type="term" value="P:DNA replication"/>
    <property type="evidence" value="ECO:0007669"/>
    <property type="project" value="InterPro"/>
</dbReference>
<dbReference type="AlphaFoldDB" id="A0A0F9DBH2"/>
<feature type="non-terminal residue" evidence="3">
    <location>
        <position position="475"/>
    </location>
</feature>
<gene>
    <name evidence="3" type="ORF">LCGC14_2566210</name>
</gene>
<reference evidence="3" key="1">
    <citation type="journal article" date="2015" name="Nature">
        <title>Complex archaea that bridge the gap between prokaryotes and eukaryotes.</title>
        <authorList>
            <person name="Spang A."/>
            <person name="Saw J.H."/>
            <person name="Jorgensen S.L."/>
            <person name="Zaremba-Niedzwiedzka K."/>
            <person name="Martijn J."/>
            <person name="Lind A.E."/>
            <person name="van Eijk R."/>
            <person name="Schleper C."/>
            <person name="Guy L."/>
            <person name="Ettema T.J."/>
        </authorList>
    </citation>
    <scope>NUCLEOTIDE SEQUENCE</scope>
</reference>
<organism evidence="3">
    <name type="scientific">marine sediment metagenome</name>
    <dbReference type="NCBI Taxonomy" id="412755"/>
    <lineage>
        <taxon>unclassified sequences</taxon>
        <taxon>metagenomes</taxon>
        <taxon>ecological metagenomes</taxon>
    </lineage>
</organism>
<dbReference type="Pfam" id="PF00476">
    <property type="entry name" value="DNA_pol_A"/>
    <property type="match status" value="1"/>
</dbReference>
<feature type="compositionally biased region" description="Polar residues" evidence="1">
    <location>
        <begin position="369"/>
        <end position="380"/>
    </location>
</feature>
<sequence>DQTVFTPAKSKHIDGVPYGQQIVTVSIGYYDIEGNLRTPVFLFKDRKHRAMYRRWIGRLIENRGKIHALVGQNIKFDLLYLLKNDPLLRSIMSPDKLIVDDTIIKTFLLDENQTERGLKEISMLFGLANYQGLKVTGKHGNATSSSDPNLLYYNCYDSAVTLKLDSEMDRRIVQRYGGDTNKVGPICADMRNRIIWNTVCMERAGCTMDIPKLRGVDLKYKKAREEPIAFAEERGITICGEGSQKSLNELFTRLVTDANLLDDTRLELTKAKKEISIGVNNRKLLLVELPEGDDKEMITQFSTFKEFDHLRNTYSNKLLTSTREGILYRSRDRGFIFPEWYPIPTVFNKGSRDNVAAKDKEKQGGTKQGRITSRKPPSQTFPAEVKQCFMSRFPGGELLEYDLNRIELVVAALFSGDPPLIDDLCNSNPHLETAKSIWPDISPDADDWKSSGRYALGKELNFLVIFRGGPHAYIN</sequence>
<feature type="domain" description="DNA-directed DNA polymerase family A palm" evidence="2">
    <location>
        <begin position="265"/>
        <end position="466"/>
    </location>
</feature>
<feature type="compositionally biased region" description="Basic and acidic residues" evidence="1">
    <location>
        <begin position="352"/>
        <end position="364"/>
    </location>
</feature>
<dbReference type="GO" id="GO:0003887">
    <property type="term" value="F:DNA-directed DNA polymerase activity"/>
    <property type="evidence" value="ECO:0007669"/>
    <property type="project" value="InterPro"/>
</dbReference>
<name>A0A0F9DBH2_9ZZZZ</name>
<dbReference type="Gene3D" id="3.30.70.370">
    <property type="match status" value="1"/>
</dbReference>
<dbReference type="SUPFAM" id="SSF53098">
    <property type="entry name" value="Ribonuclease H-like"/>
    <property type="match status" value="1"/>
</dbReference>
<feature type="region of interest" description="Disordered" evidence="1">
    <location>
        <begin position="352"/>
        <end position="380"/>
    </location>
</feature>
<dbReference type="EMBL" id="LAZR01042497">
    <property type="protein sequence ID" value="KKL09403.1"/>
    <property type="molecule type" value="Genomic_DNA"/>
</dbReference>
<evidence type="ECO:0000313" key="3">
    <source>
        <dbReference type="EMBL" id="KKL09403.1"/>
    </source>
</evidence>
<dbReference type="Gene3D" id="3.30.420.10">
    <property type="entry name" value="Ribonuclease H-like superfamily/Ribonuclease H"/>
    <property type="match status" value="1"/>
</dbReference>
<evidence type="ECO:0000259" key="2">
    <source>
        <dbReference type="Pfam" id="PF00476"/>
    </source>
</evidence>